<sequence length="396" mass="45218">MNMKRTYSKVQFFPSPKSDISSPLSNEFDQSFVCDIENLHKLQGSRISADNLFKILDASMVSQKMGMNIAMDAINPTTCSESDWRFINYFLDSTMLLLDACNNIQVKLKSIKNCLDSIPIGLHCLEGEHEPNKAILQQAATTLESRRFKDKRFCTKMDKSLSWMRTFGKRLNGRKLVYEDTRDSVISKVYKALSGSWAMSILAIEVLCSATTIRSLTNPSVQHLKFEPQTMLLNEPEKKIKKKLEKTASMEELVGTDLAAQTLLKLISSWQKDGSSSLRRMAVKAVAGELGRKKQVLEKILPLIEEKTEMFYQQIVALRINMFGLLRKAHKEEVFEMLKHSSYEEIQMDANHAHDQRDAARVEVQTKVSTRSKSLARVRPPLYINFNQNRVPNQVL</sequence>
<keyword evidence="2" id="KW-1185">Reference proteome</keyword>
<comment type="caution">
    <text evidence="1">The sequence shown here is derived from an EMBL/GenBank/DDBJ whole genome shotgun (WGS) entry which is preliminary data.</text>
</comment>
<dbReference type="EMBL" id="JAGYWB010000016">
    <property type="protein sequence ID" value="KAI0496179.1"/>
    <property type="molecule type" value="Genomic_DNA"/>
</dbReference>
<organism evidence="1 2">
    <name type="scientific">Dendrobium nobile</name>
    <name type="common">Orchid</name>
    <dbReference type="NCBI Taxonomy" id="94219"/>
    <lineage>
        <taxon>Eukaryota</taxon>
        <taxon>Viridiplantae</taxon>
        <taxon>Streptophyta</taxon>
        <taxon>Embryophyta</taxon>
        <taxon>Tracheophyta</taxon>
        <taxon>Spermatophyta</taxon>
        <taxon>Magnoliopsida</taxon>
        <taxon>Liliopsida</taxon>
        <taxon>Asparagales</taxon>
        <taxon>Orchidaceae</taxon>
        <taxon>Epidendroideae</taxon>
        <taxon>Malaxideae</taxon>
        <taxon>Dendrobiinae</taxon>
        <taxon>Dendrobium</taxon>
    </lineage>
</organism>
<dbReference type="OrthoDB" id="10299652at2759"/>
<dbReference type="AlphaFoldDB" id="A0A8T3AIQ4"/>
<accession>A0A8T3AIQ4</accession>
<protein>
    <submittedName>
        <fullName evidence="1">Uncharacterized protein</fullName>
    </submittedName>
</protein>
<evidence type="ECO:0000313" key="1">
    <source>
        <dbReference type="EMBL" id="KAI0496179.1"/>
    </source>
</evidence>
<dbReference type="SMR" id="A0A8T3AIQ4"/>
<proteinExistence type="predicted"/>
<gene>
    <name evidence="1" type="ORF">KFK09_022486</name>
</gene>
<name>A0A8T3AIQ4_DENNO</name>
<evidence type="ECO:0000313" key="2">
    <source>
        <dbReference type="Proteomes" id="UP000829196"/>
    </source>
</evidence>
<reference evidence="1" key="1">
    <citation type="journal article" date="2022" name="Front. Genet.">
        <title>Chromosome-Scale Assembly of the Dendrobium nobile Genome Provides Insights Into the Molecular Mechanism of the Biosynthesis of the Medicinal Active Ingredient of Dendrobium.</title>
        <authorList>
            <person name="Xu Q."/>
            <person name="Niu S.-C."/>
            <person name="Li K.-L."/>
            <person name="Zheng P.-J."/>
            <person name="Zhang X.-J."/>
            <person name="Jia Y."/>
            <person name="Liu Y."/>
            <person name="Niu Y.-X."/>
            <person name="Yu L.-H."/>
            <person name="Chen D.-F."/>
            <person name="Zhang G.-Q."/>
        </authorList>
    </citation>
    <scope>NUCLEOTIDE SEQUENCE</scope>
    <source>
        <tissue evidence="1">Leaf</tissue>
    </source>
</reference>
<dbReference type="Proteomes" id="UP000829196">
    <property type="component" value="Unassembled WGS sequence"/>
</dbReference>